<dbReference type="PANTHER" id="PTHR44145:SF3">
    <property type="entry name" value="DNAJ HOMOLOG SUBFAMILY A MEMBER 3, MITOCHONDRIAL"/>
    <property type="match status" value="1"/>
</dbReference>
<evidence type="ECO:0000256" key="2">
    <source>
        <dbReference type="SAM" id="Phobius"/>
    </source>
</evidence>
<keyword evidence="2" id="KW-0472">Membrane</keyword>
<proteinExistence type="predicted"/>
<dbReference type="STRING" id="1076256.A0A2H3CL72"/>
<dbReference type="EMBL" id="KZ293417">
    <property type="protein sequence ID" value="PBK76056.1"/>
    <property type="molecule type" value="Genomic_DNA"/>
</dbReference>
<reference evidence="5" key="1">
    <citation type="journal article" date="2017" name="Nat. Ecol. Evol.">
        <title>Genome expansion and lineage-specific genetic innovations in the forest pathogenic fungi Armillaria.</title>
        <authorList>
            <person name="Sipos G."/>
            <person name="Prasanna A.N."/>
            <person name="Walter M.C."/>
            <person name="O'Connor E."/>
            <person name="Balint B."/>
            <person name="Krizsan K."/>
            <person name="Kiss B."/>
            <person name="Hess J."/>
            <person name="Varga T."/>
            <person name="Slot J."/>
            <person name="Riley R."/>
            <person name="Boka B."/>
            <person name="Rigling D."/>
            <person name="Barry K."/>
            <person name="Lee J."/>
            <person name="Mihaltcheva S."/>
            <person name="LaButti K."/>
            <person name="Lipzen A."/>
            <person name="Waldron R."/>
            <person name="Moloney N.M."/>
            <person name="Sperisen C."/>
            <person name="Kredics L."/>
            <person name="Vagvoelgyi C."/>
            <person name="Patrignani A."/>
            <person name="Fitzpatrick D."/>
            <person name="Nagy I."/>
            <person name="Doyle S."/>
            <person name="Anderson J.B."/>
            <person name="Grigoriev I.V."/>
            <person name="Gueldener U."/>
            <person name="Muensterkoetter M."/>
            <person name="Nagy L.G."/>
        </authorList>
    </citation>
    <scope>NUCLEOTIDE SEQUENCE [LARGE SCALE GENOMIC DNA]</scope>
    <source>
        <strain evidence="5">28-4</strain>
    </source>
</reference>
<dbReference type="SMART" id="SM00271">
    <property type="entry name" value="DnaJ"/>
    <property type="match status" value="1"/>
</dbReference>
<dbReference type="InterPro" id="IPR036869">
    <property type="entry name" value="J_dom_sf"/>
</dbReference>
<evidence type="ECO:0000259" key="3">
    <source>
        <dbReference type="PROSITE" id="PS50076"/>
    </source>
</evidence>
<dbReference type="PROSITE" id="PS50076">
    <property type="entry name" value="DNAJ_2"/>
    <property type="match status" value="1"/>
</dbReference>
<dbReference type="PRINTS" id="PR00625">
    <property type="entry name" value="JDOMAIN"/>
</dbReference>
<protein>
    <submittedName>
        <fullName evidence="4">DnaJ-domain-containing protein</fullName>
    </submittedName>
</protein>
<dbReference type="InterPro" id="IPR051938">
    <property type="entry name" value="Apopto_cytoskel_mod"/>
</dbReference>
<feature type="domain" description="J" evidence="3">
    <location>
        <begin position="4"/>
        <end position="68"/>
    </location>
</feature>
<gene>
    <name evidence="4" type="ORF">ARMSODRAFT_950430</name>
</gene>
<keyword evidence="1" id="KW-0143">Chaperone</keyword>
<dbReference type="Gene3D" id="1.10.287.110">
    <property type="entry name" value="DnaJ domain"/>
    <property type="match status" value="1"/>
</dbReference>
<dbReference type="AlphaFoldDB" id="A0A2H3CL72"/>
<feature type="transmembrane region" description="Helical" evidence="2">
    <location>
        <begin position="158"/>
        <end position="187"/>
    </location>
</feature>
<dbReference type="CDD" id="cd06257">
    <property type="entry name" value="DnaJ"/>
    <property type="match status" value="1"/>
</dbReference>
<dbReference type="Proteomes" id="UP000218334">
    <property type="component" value="Unassembled WGS sequence"/>
</dbReference>
<keyword evidence="5" id="KW-1185">Reference proteome</keyword>
<keyword evidence="2" id="KW-0812">Transmembrane</keyword>
<evidence type="ECO:0000313" key="4">
    <source>
        <dbReference type="EMBL" id="PBK76056.1"/>
    </source>
</evidence>
<dbReference type="Pfam" id="PF00226">
    <property type="entry name" value="DnaJ"/>
    <property type="match status" value="1"/>
</dbReference>
<dbReference type="SUPFAM" id="SSF46565">
    <property type="entry name" value="Chaperone J-domain"/>
    <property type="match status" value="1"/>
</dbReference>
<dbReference type="InterPro" id="IPR001623">
    <property type="entry name" value="DnaJ_domain"/>
</dbReference>
<evidence type="ECO:0000256" key="1">
    <source>
        <dbReference type="ARBA" id="ARBA00023186"/>
    </source>
</evidence>
<sequence>MIIDHYHALNVPRNASKAQIKSSFYQLSKTHHPDLSDDPDSPTHFRRASEAYAVLSDDRQRRAYDRTLVVVPPHPRDTTAFRTTTWETRNKPPSAKFAWTPRKPRPLHHQHTAGVDFGSGLRDRTHPAYQNVSQRHSNEHKAHIAFSRISGTVRALQLLAGLGVVMWVLGPRCVFVWLLVLVADWWVVGRMRGRERVCWTD</sequence>
<name>A0A2H3CL72_9AGAR</name>
<dbReference type="PANTHER" id="PTHR44145">
    <property type="entry name" value="DNAJ HOMOLOG SUBFAMILY A MEMBER 3, MITOCHONDRIAL"/>
    <property type="match status" value="1"/>
</dbReference>
<dbReference type="InterPro" id="IPR018253">
    <property type="entry name" value="DnaJ_domain_CS"/>
</dbReference>
<accession>A0A2H3CL72</accession>
<organism evidence="4 5">
    <name type="scientific">Armillaria solidipes</name>
    <dbReference type="NCBI Taxonomy" id="1076256"/>
    <lineage>
        <taxon>Eukaryota</taxon>
        <taxon>Fungi</taxon>
        <taxon>Dikarya</taxon>
        <taxon>Basidiomycota</taxon>
        <taxon>Agaricomycotina</taxon>
        <taxon>Agaricomycetes</taxon>
        <taxon>Agaricomycetidae</taxon>
        <taxon>Agaricales</taxon>
        <taxon>Marasmiineae</taxon>
        <taxon>Physalacriaceae</taxon>
        <taxon>Armillaria</taxon>
    </lineage>
</organism>
<keyword evidence="2" id="KW-1133">Transmembrane helix</keyword>
<dbReference type="PROSITE" id="PS00636">
    <property type="entry name" value="DNAJ_1"/>
    <property type="match status" value="1"/>
</dbReference>
<evidence type="ECO:0000313" key="5">
    <source>
        <dbReference type="Proteomes" id="UP000218334"/>
    </source>
</evidence>